<sequence>MTPELTEILRVCWLRLRLYHFPGSVLTDYRILKNYIKTIGGAV</sequence>
<comment type="caution">
    <text evidence="1">The sequence shown here is derived from an EMBL/GenBank/DDBJ whole genome shotgun (WGS) entry which is preliminary data.</text>
</comment>
<name>A0AAN4JEF7_CITFR</name>
<evidence type="ECO:0000313" key="1">
    <source>
        <dbReference type="EMBL" id="EMM7458529.1"/>
    </source>
</evidence>
<organism evidence="1 2">
    <name type="scientific">Citrobacter freundii</name>
    <dbReference type="NCBI Taxonomy" id="546"/>
    <lineage>
        <taxon>Bacteria</taxon>
        <taxon>Pseudomonadati</taxon>
        <taxon>Pseudomonadota</taxon>
        <taxon>Gammaproteobacteria</taxon>
        <taxon>Enterobacterales</taxon>
        <taxon>Enterobacteriaceae</taxon>
        <taxon>Citrobacter</taxon>
        <taxon>Citrobacter freundii complex</taxon>
    </lineage>
</organism>
<gene>
    <name evidence="1" type="ORF">P7U51_003057</name>
</gene>
<dbReference type="AlphaFoldDB" id="A0AAN4JEF7"/>
<dbReference type="Proteomes" id="UP001169574">
    <property type="component" value="Unassembled WGS sequence"/>
</dbReference>
<reference evidence="1" key="1">
    <citation type="submission" date="2024-02" db="EMBL/GenBank/DDBJ databases">
        <authorList>
            <consortium name="Clinical and Environmental Microbiology Branch: Whole genome sequencing antimicrobial resistance pathogens in the healthcare setting"/>
        </authorList>
    </citation>
    <scope>NUCLEOTIDE SEQUENCE</scope>
    <source>
        <strain evidence="1">Whole organism</strain>
    </source>
</reference>
<evidence type="ECO:0000313" key="2">
    <source>
        <dbReference type="Proteomes" id="UP001169574"/>
    </source>
</evidence>
<dbReference type="InterPro" id="IPR049596">
    <property type="entry name" value="YlcG-like"/>
</dbReference>
<dbReference type="RefSeq" id="WP_204529337.1">
    <property type="nucleotide sequence ID" value="NZ_CP139850.1"/>
</dbReference>
<proteinExistence type="predicted"/>
<accession>A0AAN4JEF7</accession>
<dbReference type="NCBIfam" id="NF033498">
    <property type="entry name" value="YlcG_phage_expr"/>
    <property type="match status" value="1"/>
</dbReference>
<dbReference type="EMBL" id="ABLGCN030000007">
    <property type="protein sequence ID" value="EMM7458529.1"/>
    <property type="molecule type" value="Genomic_DNA"/>
</dbReference>
<protein>
    <submittedName>
        <fullName evidence="1">YlcG family protein</fullName>
    </submittedName>
</protein>